<dbReference type="PANTHER" id="PTHR41263:SF1">
    <property type="entry name" value="ASPARTYL-PHOSPHATE PHOSPHATASE YISI"/>
    <property type="match status" value="1"/>
</dbReference>
<dbReference type="RefSeq" id="WP_390271831.1">
    <property type="nucleotide sequence ID" value="NZ_JBHRSA010000041.1"/>
</dbReference>
<organism evidence="1 2">
    <name type="scientific">Virgibacillus xinjiangensis</name>
    <dbReference type="NCBI Taxonomy" id="393090"/>
    <lineage>
        <taxon>Bacteria</taxon>
        <taxon>Bacillati</taxon>
        <taxon>Bacillota</taxon>
        <taxon>Bacilli</taxon>
        <taxon>Bacillales</taxon>
        <taxon>Bacillaceae</taxon>
        <taxon>Virgibacillus</taxon>
    </lineage>
</organism>
<accession>A0ABV7CVN8</accession>
<dbReference type="Proteomes" id="UP001595279">
    <property type="component" value="Unassembled WGS sequence"/>
</dbReference>
<dbReference type="InterPro" id="IPR036638">
    <property type="entry name" value="HLH_DNA-bd_sf"/>
</dbReference>
<evidence type="ECO:0000313" key="2">
    <source>
        <dbReference type="Proteomes" id="UP001595279"/>
    </source>
</evidence>
<protein>
    <submittedName>
        <fullName evidence="1">Aspartyl-phosphate phosphatase Spo0E family protein</fullName>
    </submittedName>
</protein>
<keyword evidence="2" id="KW-1185">Reference proteome</keyword>
<dbReference type="PANTHER" id="PTHR41263">
    <property type="entry name" value="ASPARTYL-PHOSPHATE PHOSPHATASE YISI"/>
    <property type="match status" value="1"/>
</dbReference>
<dbReference type="InterPro" id="IPR018540">
    <property type="entry name" value="Spo0E-like"/>
</dbReference>
<evidence type="ECO:0000313" key="1">
    <source>
        <dbReference type="EMBL" id="MFC3040519.1"/>
    </source>
</evidence>
<proteinExistence type="predicted"/>
<dbReference type="EMBL" id="JBHRSA010000041">
    <property type="protein sequence ID" value="MFC3040519.1"/>
    <property type="molecule type" value="Genomic_DNA"/>
</dbReference>
<dbReference type="Pfam" id="PF09388">
    <property type="entry name" value="SpoOE-like"/>
    <property type="match status" value="1"/>
</dbReference>
<sequence>MDQIIEPVEPELPMAILMKKEEMIELGLRYGLANEKTIECSQQLDDLLNKFTHGEIR</sequence>
<dbReference type="InterPro" id="IPR037208">
    <property type="entry name" value="Spo0E-like_sf"/>
</dbReference>
<comment type="caution">
    <text evidence="1">The sequence shown here is derived from an EMBL/GenBank/DDBJ whole genome shotgun (WGS) entry which is preliminary data.</text>
</comment>
<dbReference type="Gene3D" id="4.10.280.10">
    <property type="entry name" value="Helix-loop-helix DNA-binding domain"/>
    <property type="match status" value="1"/>
</dbReference>
<dbReference type="SUPFAM" id="SSF140500">
    <property type="entry name" value="BAS1536-like"/>
    <property type="match status" value="1"/>
</dbReference>
<dbReference type="InterPro" id="IPR053028">
    <property type="entry name" value="Spo0E-like_phosphatase"/>
</dbReference>
<gene>
    <name evidence="1" type="ORF">ACFOGI_09705</name>
</gene>
<reference evidence="2" key="1">
    <citation type="journal article" date="2019" name="Int. J. Syst. Evol. Microbiol.">
        <title>The Global Catalogue of Microorganisms (GCM) 10K type strain sequencing project: providing services to taxonomists for standard genome sequencing and annotation.</title>
        <authorList>
            <consortium name="The Broad Institute Genomics Platform"/>
            <consortium name="The Broad Institute Genome Sequencing Center for Infectious Disease"/>
            <person name="Wu L."/>
            <person name="Ma J."/>
        </authorList>
    </citation>
    <scope>NUCLEOTIDE SEQUENCE [LARGE SCALE GENOMIC DNA]</scope>
    <source>
        <strain evidence="2">KCTC 13128</strain>
    </source>
</reference>
<name>A0ABV7CVN8_9BACI</name>